<proteinExistence type="predicted"/>
<dbReference type="EMBL" id="SNWH01000039">
    <property type="protein sequence ID" value="TDN95778.1"/>
    <property type="molecule type" value="Genomic_DNA"/>
</dbReference>
<evidence type="ECO:0000313" key="3">
    <source>
        <dbReference type="Proteomes" id="UP000295150"/>
    </source>
</evidence>
<dbReference type="Proteomes" id="UP000295150">
    <property type="component" value="Unassembled WGS sequence"/>
</dbReference>
<organism evidence="1 3">
    <name type="scientific">Halomonas ventosae</name>
    <dbReference type="NCBI Taxonomy" id="229007"/>
    <lineage>
        <taxon>Bacteria</taxon>
        <taxon>Pseudomonadati</taxon>
        <taxon>Pseudomonadota</taxon>
        <taxon>Gammaproteobacteria</taxon>
        <taxon>Oceanospirillales</taxon>
        <taxon>Halomonadaceae</taxon>
        <taxon>Halomonas</taxon>
    </lineage>
</organism>
<gene>
    <name evidence="2" type="ORF">DFO68_12628</name>
    <name evidence="1" type="ORF">DFO68_13912</name>
</gene>
<comment type="caution">
    <text evidence="1">The sequence shown here is derived from an EMBL/GenBank/DDBJ whole genome shotgun (WGS) entry which is preliminary data.</text>
</comment>
<evidence type="ECO:0000313" key="2">
    <source>
        <dbReference type="EMBL" id="TDN98874.1"/>
    </source>
</evidence>
<keyword evidence="3" id="KW-1185">Reference proteome</keyword>
<accession>A0A4V3BWP4</accession>
<reference evidence="1 3" key="1">
    <citation type="submission" date="2019-03" db="EMBL/GenBank/DDBJ databases">
        <title>Freshwater and sediment microbial communities from various areas in North America, analyzing microbe dynamics in response to fracking.</title>
        <authorList>
            <person name="Lamendella R."/>
        </authorList>
    </citation>
    <scope>NUCLEOTIDE SEQUENCE [LARGE SCALE GENOMIC DNA]</scope>
    <source>
        <strain evidence="1 3">1_TX</strain>
    </source>
</reference>
<dbReference type="AlphaFoldDB" id="A0A4V3BWP4"/>
<evidence type="ECO:0000313" key="1">
    <source>
        <dbReference type="EMBL" id="TDN95778.1"/>
    </source>
</evidence>
<sequence length="30" mass="3262">MPNVKFRASRRTLTSHAGLSIIGQCFEIAG</sequence>
<feature type="non-terminal residue" evidence="1">
    <location>
        <position position="30"/>
    </location>
</feature>
<dbReference type="EMBL" id="SNWH01000026">
    <property type="protein sequence ID" value="TDN98874.1"/>
    <property type="molecule type" value="Genomic_DNA"/>
</dbReference>
<name>A0A4V3BWP4_9GAMM</name>
<protein>
    <submittedName>
        <fullName evidence="1">Uncharacterized protein</fullName>
    </submittedName>
</protein>